<dbReference type="InterPro" id="IPR010090">
    <property type="entry name" value="Phage_tape_meas"/>
</dbReference>
<sequence>MSVLLPIEARPDAQSFKRAADQAERIFGNAGRDSSAAFARQFTAGSSKMQSATRAYEKAYDSIADSAGKAKAAEAQLQQQRDKAASLGEKIASDEKRIAAARKSGDTSAIASAEKSLTQAREQQARTNTQIVRTAENLNRSRREEVRNLKDAVAAYRQLQDTQGSRGQGVFSGLTSQSSGIVGQFASIGSVAGKGFVAGAATAIVAGGLIQAGVKAAEMVLSGFKSVMDTGIDFSRSVNNFKGVTESNDAQTRQMATAARALGADTTMAGVSASDAARAMTELAKAGFTVDQAIGSARGTMQLATAAQVDAAQAAEIQANAMNAFGLKAGDAAHIADVLANAANGSSADIAGIGLSLAQVGGVAAGFGQSIEETATAIAMLAKMGIKGSDAGTSLKTMLVQLRNPSDQSAQAMDELGLKVNDANGQLISMRELFRQLGDAKSRMPTDVFQQDLATLFGTDAIRAPLLGSVQVFDELYGVVNRVGTAASTARTQMEGWPGVVEGVKNSTEALKLSLFDVFNTPAGQNLGNKLVSGLDGMVQWVNTHQPEIIGFVTDFTSAMATGADAFLGFTARILDAGSYLADALGIVFGNIGKAIGGVVQAVGSVSKHIPGMKATGEAMETAGGALLKWSNVMTSAGTNMRSAADGIDHLREGVRGLRDGFTDSMREAQAQEEMYRRNGEAIKDLKGKIEELPDRPKDFVIKDNSDEVKNRLKALGAEAKQLPDGRMVVHLEYRDANSPTALTTPQQLGATGSALNAFGSPLGSVIATLGNLPPAPRVGVSNTPLKPKKGSGADSNAYVDPSQFQVGGNTSFVTPGMVPGPGGVVGGAVNSQAVFDAESSVLRAKNTLEQDRLKVIQLEQKGNADQLELMRAKNQVQEDERAYTSAQMKLVEAQRGSVQKMKGFTEDMGEIGAKLDADFGASKGLGGLAENLVKFVANLAFAPMMGQLSAIAAANPSKGGYGMMGILGAQGAFGPQFTGVSDTFTGAQGIGSMALQPGLNPNLAAMYALAGHGGKYAPASDLQNGLADCSGAVSDLVEVLQRGQSSPARLFDTTAFATDASAAKLGFLPGYQPGAFNVGVNPLPGQQGHMAATLPNGMNFESGGGHGPMLGGAAAGALDKQFPKQYYMPVGGGMTTPSLVAPATQYATPGMDNTNPGLTNPVPVGGGTGGMTGPSQGWSPSQTASQIGGVAPASGVGKGGMGMTPGGTIDTAMGLAASGLDLLAPGAGQAAQTGMKLANRAIEYAGQTAGIGVQGLMETFLPTGGSELANKSWISRIAGGIAGAAPALPNMAGKSTAPQNQNQGDPNAPNGQGGNTTNITVNNQRATEDGTGRDIAFHQMAQHQMPGQ</sequence>
<feature type="domain" description="Phage tail tape measure protein" evidence="4">
    <location>
        <begin position="258"/>
        <end position="458"/>
    </location>
</feature>
<proteinExistence type="predicted"/>
<dbReference type="PANTHER" id="PTHR37813:SF1">
    <property type="entry name" value="FELS-2 PROPHAGE PROTEIN"/>
    <property type="match status" value="1"/>
</dbReference>
<evidence type="ECO:0000259" key="4">
    <source>
        <dbReference type="Pfam" id="PF10145"/>
    </source>
</evidence>
<evidence type="ECO:0000313" key="5">
    <source>
        <dbReference type="EMBL" id="OHU77667.1"/>
    </source>
</evidence>
<comment type="caution">
    <text evidence="5">The sequence shown here is derived from an EMBL/GenBank/DDBJ whole genome shotgun (WGS) entry which is preliminary data.</text>
</comment>
<feature type="compositionally biased region" description="Polar residues" evidence="3">
    <location>
        <begin position="1297"/>
        <end position="1306"/>
    </location>
</feature>
<feature type="coiled-coil region" evidence="2">
    <location>
        <begin position="842"/>
        <end position="890"/>
    </location>
</feature>
<dbReference type="Pfam" id="PF10145">
    <property type="entry name" value="PhageMin_Tail"/>
    <property type="match status" value="1"/>
</dbReference>
<dbReference type="PANTHER" id="PTHR37813">
    <property type="entry name" value="FELS-2 PROPHAGE PROTEIN"/>
    <property type="match status" value="1"/>
</dbReference>
<dbReference type="Proteomes" id="UP000179441">
    <property type="component" value="Unassembled WGS sequence"/>
</dbReference>
<reference evidence="5 6" key="1">
    <citation type="submission" date="2016-10" db="EMBL/GenBank/DDBJ databases">
        <title>Evaluation of Human, Veterinary and Environmental Mycobacterium chelonae Isolates by Core Genome Phylogenomic Analysis, Targeted Gene Comparison, and Anti-microbial Susceptibility Patterns: A Tale of Mistaken Identities.</title>
        <authorList>
            <person name="Fogelson S.B."/>
            <person name="Camus A.C."/>
            <person name="Lorenz W."/>
            <person name="Vasireddy R."/>
            <person name="Vasireddy S."/>
            <person name="Smith T."/>
            <person name="Brown-Elliott B.A."/>
            <person name="Wallace R.J.Jr."/>
            <person name="Hasan N.A."/>
            <person name="Reischl U."/>
            <person name="Sanchez S."/>
        </authorList>
    </citation>
    <scope>NUCLEOTIDE SEQUENCE [LARGE SCALE GENOMIC DNA]</scope>
    <source>
        <strain evidence="5 6">15518</strain>
    </source>
</reference>
<name>A0A1S1M4L9_MYCCH</name>
<feature type="coiled-coil region" evidence="2">
    <location>
        <begin position="63"/>
        <end position="152"/>
    </location>
</feature>
<feature type="compositionally biased region" description="Polar residues" evidence="3">
    <location>
        <begin position="1316"/>
        <end position="1326"/>
    </location>
</feature>
<evidence type="ECO:0000256" key="3">
    <source>
        <dbReference type="SAM" id="MobiDB-lite"/>
    </source>
</evidence>
<protein>
    <submittedName>
        <fullName evidence="5">Phage tail tape measure protein</fullName>
    </submittedName>
</protein>
<keyword evidence="2" id="KW-0175">Coiled coil</keyword>
<dbReference type="NCBIfam" id="TIGR01760">
    <property type="entry name" value="tape_meas_TP901"/>
    <property type="match status" value="1"/>
</dbReference>
<evidence type="ECO:0000256" key="2">
    <source>
        <dbReference type="SAM" id="Coils"/>
    </source>
</evidence>
<organism evidence="5 6">
    <name type="scientific">Mycobacteroides chelonae</name>
    <name type="common">Mycobacterium chelonae</name>
    <dbReference type="NCBI Taxonomy" id="1774"/>
    <lineage>
        <taxon>Bacteria</taxon>
        <taxon>Bacillati</taxon>
        <taxon>Actinomycetota</taxon>
        <taxon>Actinomycetes</taxon>
        <taxon>Mycobacteriales</taxon>
        <taxon>Mycobacteriaceae</taxon>
        <taxon>Mycobacteroides</taxon>
    </lineage>
</organism>
<dbReference type="RefSeq" id="WP_070951286.1">
    <property type="nucleotide sequence ID" value="NZ_CP050145.1"/>
</dbReference>
<gene>
    <name evidence="5" type="ORF">BKG84_03890</name>
</gene>
<keyword evidence="1" id="KW-1188">Viral release from host cell</keyword>
<evidence type="ECO:0000256" key="1">
    <source>
        <dbReference type="ARBA" id="ARBA00022612"/>
    </source>
</evidence>
<dbReference type="EMBL" id="MLIS01000001">
    <property type="protein sequence ID" value="OHU77667.1"/>
    <property type="molecule type" value="Genomic_DNA"/>
</dbReference>
<accession>A0A1S1M4L9</accession>
<feature type="region of interest" description="Disordered" evidence="3">
    <location>
        <begin position="1290"/>
        <end position="1333"/>
    </location>
</feature>
<keyword evidence="6" id="KW-1185">Reference proteome</keyword>
<evidence type="ECO:0000313" key="6">
    <source>
        <dbReference type="Proteomes" id="UP000179441"/>
    </source>
</evidence>